<keyword evidence="3" id="KW-1003">Cell membrane</keyword>
<evidence type="ECO:0000256" key="5">
    <source>
        <dbReference type="ARBA" id="ARBA00022741"/>
    </source>
</evidence>
<dbReference type="Proteomes" id="UP001597542">
    <property type="component" value="Unassembled WGS sequence"/>
</dbReference>
<keyword evidence="9 10" id="KW-0472">Membrane</keyword>
<feature type="transmembrane region" description="Helical" evidence="10">
    <location>
        <begin position="41"/>
        <end position="62"/>
    </location>
</feature>
<evidence type="ECO:0000256" key="6">
    <source>
        <dbReference type="ARBA" id="ARBA00022801"/>
    </source>
</evidence>
<keyword evidence="4 10" id="KW-0812">Transmembrane</keyword>
<dbReference type="Gene3D" id="2.40.50.910">
    <property type="entry name" value="Type VII secretion system EccB, repeat 3 domain"/>
    <property type="match status" value="1"/>
</dbReference>
<name>A0ABW5HRW5_9PSEU</name>
<comment type="similarity">
    <text evidence="2">Belongs to the EccB family.</text>
</comment>
<dbReference type="PANTHER" id="PTHR40765">
    <property type="entry name" value="ESX-2 SECRETION SYSTEM ATPASE ECCB2"/>
    <property type="match status" value="1"/>
</dbReference>
<keyword evidence="7" id="KW-0067">ATP-binding</keyword>
<evidence type="ECO:0000313" key="11">
    <source>
        <dbReference type="EMBL" id="MFD2479736.1"/>
    </source>
</evidence>
<reference evidence="12" key="1">
    <citation type="journal article" date="2019" name="Int. J. Syst. Evol. Microbiol.">
        <title>The Global Catalogue of Microorganisms (GCM) 10K type strain sequencing project: providing services to taxonomists for standard genome sequencing and annotation.</title>
        <authorList>
            <consortium name="The Broad Institute Genomics Platform"/>
            <consortium name="The Broad Institute Genome Sequencing Center for Infectious Disease"/>
            <person name="Wu L."/>
            <person name="Ma J."/>
        </authorList>
    </citation>
    <scope>NUCLEOTIDE SEQUENCE [LARGE SCALE GENOMIC DNA]</scope>
    <source>
        <strain evidence="12">CGMCC 4.7638</strain>
    </source>
</reference>
<gene>
    <name evidence="11" type="primary">eccB</name>
    <name evidence="11" type="ORF">ACFSUT_05590</name>
</gene>
<evidence type="ECO:0000256" key="4">
    <source>
        <dbReference type="ARBA" id="ARBA00022692"/>
    </source>
</evidence>
<accession>A0ABW5HRW5</accession>
<sequence length="477" mass="48186">MQSRKDQVQAYFFVVGRLAAAVVHGRPDALQPPNRRLTSGTVLGLLLGGIMAAIFGIVGIFVPGGDTSWRQSGSIVMDKDSGARYVYLDNQLRPVLNYSSARLAGGKSSTGQVISVAQKSLAGAPVGQPIGIPGAPDGIPAAGSLSTGTWTVCVQPPDGGQQGSPVVTLLLGQPGGQQLAANQAFLVSAPDGGKFLVWQGKRYRITKRSALESLGYAASPPVLVTSGWLNSVPQGPDLQAPPTPGVGQPGPMINGRTTLAGQIYQVRNTAIGSDQLYLVRQDGVVPVTPTAAALVLAAPETAKAYPGLPVEPIAVGPTAMTGLPQTSPSGQFGDGLPPQPPTIANPSVDSVPCMDFTADQNGAERVSGALRPAAEVEARAMPVASHVAGATADRIAVSAGGGALVQQQPTAASPPGAAFLITETGMKYPLANPDVVSALGYGGTAAQRVPPELLALVPAGPLLSIDAAVSPAGGAAQ</sequence>
<comment type="caution">
    <text evidence="11">The sequence shown here is derived from an EMBL/GenBank/DDBJ whole genome shotgun (WGS) entry which is preliminary data.</text>
</comment>
<keyword evidence="8 10" id="KW-1133">Transmembrane helix</keyword>
<evidence type="ECO:0000256" key="1">
    <source>
        <dbReference type="ARBA" id="ARBA00004162"/>
    </source>
</evidence>
<dbReference type="InterPro" id="IPR042485">
    <property type="entry name" value="T7SS_EccB_R3"/>
</dbReference>
<comment type="subcellular location">
    <subcellularLocation>
        <location evidence="1">Cell membrane</location>
        <topology evidence="1">Single-pass membrane protein</topology>
    </subcellularLocation>
</comment>
<keyword evidence="6" id="KW-0378">Hydrolase</keyword>
<dbReference type="Pfam" id="PF05108">
    <property type="entry name" value="T7SS_ESX1_EccB"/>
    <property type="match status" value="1"/>
</dbReference>
<evidence type="ECO:0000313" key="12">
    <source>
        <dbReference type="Proteomes" id="UP001597542"/>
    </source>
</evidence>
<dbReference type="EMBL" id="JBHUKQ010000004">
    <property type="protein sequence ID" value="MFD2479736.1"/>
    <property type="molecule type" value="Genomic_DNA"/>
</dbReference>
<dbReference type="InterPro" id="IPR044857">
    <property type="entry name" value="T7SS_EccB_R1"/>
</dbReference>
<organism evidence="11 12">
    <name type="scientific">Amycolatopsis albidoflavus</name>
    <dbReference type="NCBI Taxonomy" id="102226"/>
    <lineage>
        <taxon>Bacteria</taxon>
        <taxon>Bacillati</taxon>
        <taxon>Actinomycetota</taxon>
        <taxon>Actinomycetes</taxon>
        <taxon>Pseudonocardiales</taxon>
        <taxon>Pseudonocardiaceae</taxon>
        <taxon>Amycolatopsis</taxon>
    </lineage>
</organism>
<evidence type="ECO:0000256" key="3">
    <source>
        <dbReference type="ARBA" id="ARBA00022475"/>
    </source>
</evidence>
<dbReference type="NCBIfam" id="TIGR03919">
    <property type="entry name" value="T7SS_EccB"/>
    <property type="match status" value="1"/>
</dbReference>
<evidence type="ECO:0000256" key="2">
    <source>
        <dbReference type="ARBA" id="ARBA00008149"/>
    </source>
</evidence>
<proteinExistence type="inferred from homology"/>
<protein>
    <submittedName>
        <fullName evidence="11">Type VII secretion protein EccB</fullName>
    </submittedName>
</protein>
<dbReference type="RefSeq" id="WP_344278053.1">
    <property type="nucleotide sequence ID" value="NZ_BAAAHV010000013.1"/>
</dbReference>
<keyword evidence="12" id="KW-1185">Reference proteome</keyword>
<evidence type="ECO:0000256" key="9">
    <source>
        <dbReference type="ARBA" id="ARBA00023136"/>
    </source>
</evidence>
<dbReference type="InterPro" id="IPR007795">
    <property type="entry name" value="T7SS_EccB"/>
</dbReference>
<dbReference type="PANTHER" id="PTHR40765:SF2">
    <property type="entry name" value="ESX-2 SECRETION SYSTEM ATPASE ECCB2"/>
    <property type="match status" value="1"/>
</dbReference>
<evidence type="ECO:0000256" key="10">
    <source>
        <dbReference type="SAM" id="Phobius"/>
    </source>
</evidence>
<keyword evidence="5" id="KW-0547">Nucleotide-binding</keyword>
<dbReference type="Gene3D" id="3.30.2390.20">
    <property type="entry name" value="Type VII secretion system EccB, repeat 1 domain"/>
    <property type="match status" value="1"/>
</dbReference>
<evidence type="ECO:0000256" key="7">
    <source>
        <dbReference type="ARBA" id="ARBA00022840"/>
    </source>
</evidence>
<evidence type="ECO:0000256" key="8">
    <source>
        <dbReference type="ARBA" id="ARBA00022989"/>
    </source>
</evidence>